<reference evidence="2 3" key="1">
    <citation type="submission" date="2019-07" db="EMBL/GenBank/DDBJ databases">
        <title>Complete Genome Sequence of Leptotrichia goodfellowii Strain JCM 16774.</title>
        <authorList>
            <person name="Watanabe S."/>
            <person name="Cui L."/>
        </authorList>
    </citation>
    <scope>NUCLEOTIDE SEQUENCE [LARGE SCALE GENOMIC DNA]</scope>
    <source>
        <strain evidence="2 3">JCM16774</strain>
    </source>
</reference>
<dbReference type="InterPro" id="IPR037284">
    <property type="entry name" value="SUF_FeS_clus_asmbl_SufBD_sf"/>
</dbReference>
<dbReference type="InterPro" id="IPR011542">
    <property type="entry name" value="SUF_FeS_clus_asmbl_SufD"/>
</dbReference>
<dbReference type="STRING" id="714315.GCA_000516535_00597"/>
<dbReference type="KEGG" id="lgo:JCM16774_0597"/>
<dbReference type="AlphaFoldDB" id="A0A510J8P1"/>
<dbReference type="PANTHER" id="PTHR43575">
    <property type="entry name" value="PROTEIN ABCI7, CHLOROPLASTIC"/>
    <property type="match status" value="1"/>
</dbReference>
<protein>
    <submittedName>
        <fullName evidence="2">FeS assembly protein SufD</fullName>
    </submittedName>
</protein>
<dbReference type="InterPro" id="IPR055346">
    <property type="entry name" value="Fe-S_cluster_assembly_SufBD"/>
</dbReference>
<dbReference type="OrthoDB" id="9803529at2"/>
<evidence type="ECO:0000259" key="1">
    <source>
        <dbReference type="Pfam" id="PF01458"/>
    </source>
</evidence>
<dbReference type="Proteomes" id="UP000321606">
    <property type="component" value="Chromosome"/>
</dbReference>
<dbReference type="PANTHER" id="PTHR43575:SF1">
    <property type="entry name" value="PROTEIN ABCI7, CHLOROPLASTIC"/>
    <property type="match status" value="1"/>
</dbReference>
<evidence type="ECO:0000313" key="2">
    <source>
        <dbReference type="EMBL" id="BBM35669.1"/>
    </source>
</evidence>
<organism evidence="2 3">
    <name type="scientific">Pseudoleptotrichia goodfellowii</name>
    <dbReference type="NCBI Taxonomy" id="157692"/>
    <lineage>
        <taxon>Bacteria</taxon>
        <taxon>Fusobacteriati</taxon>
        <taxon>Fusobacteriota</taxon>
        <taxon>Fusobacteriia</taxon>
        <taxon>Fusobacteriales</taxon>
        <taxon>Leptotrichiaceae</taxon>
        <taxon>Pseudoleptotrichia</taxon>
    </lineage>
</organism>
<proteinExistence type="predicted"/>
<dbReference type="NCBIfam" id="TIGR01981">
    <property type="entry name" value="sufD"/>
    <property type="match status" value="1"/>
</dbReference>
<dbReference type="GO" id="GO:0016226">
    <property type="term" value="P:iron-sulfur cluster assembly"/>
    <property type="evidence" value="ECO:0007669"/>
    <property type="project" value="InterPro"/>
</dbReference>
<dbReference type="EMBL" id="AP019822">
    <property type="protein sequence ID" value="BBM35669.1"/>
    <property type="molecule type" value="Genomic_DNA"/>
</dbReference>
<dbReference type="RefSeq" id="WP_026737184.1">
    <property type="nucleotide sequence ID" value="NZ_AP019822.1"/>
</dbReference>
<feature type="domain" description="SUF system FeS cluster assembly SufBD core" evidence="1">
    <location>
        <begin position="119"/>
        <end position="348"/>
    </location>
</feature>
<dbReference type="InterPro" id="IPR000825">
    <property type="entry name" value="SUF_FeS_clus_asmbl_SufBD_core"/>
</dbReference>
<dbReference type="Pfam" id="PF01458">
    <property type="entry name" value="SUFBD_core"/>
    <property type="match status" value="1"/>
</dbReference>
<accession>A0A510J8P1</accession>
<evidence type="ECO:0000313" key="3">
    <source>
        <dbReference type="Proteomes" id="UP000321606"/>
    </source>
</evidence>
<sequence>MLNEASLKNLENSDYRLDFFKKYSALDKPNWKRVGYKYEEPEKYTDFNNTVIKNENQDGLTIKEINNSLEDLTRLQNDNEYGLDEFFKLQIFAFHNAGQFVKVKERKKLEKPVYITYNTNKENNFLIDCNIIEVEDFAEAVIIITYNSEDDTPAYHNGITKIFAGQNSKVKIIKIQTLNTESSNFESSKIETSGQGIVNYYSIELGAKINGISHKTYLMEDRAETYVWPGYLADGTRQLDLEYSTVFYGRQTIGEIHGRGAVKDTARKVFRGNMYFKRGAAKSEGREGEFAILLDKDVKVHAIPTLFCDEDDVIGEHYASIGKVDDAKLFYLMSRGLSEGRAKKLIVESSFRPIFDNIDDENIREHLLEELERRI</sequence>
<dbReference type="SUPFAM" id="SSF101960">
    <property type="entry name" value="Stabilizer of iron transporter SufD"/>
    <property type="match status" value="1"/>
</dbReference>
<name>A0A510J8P1_9FUSO</name>
<gene>
    <name evidence="2" type="ORF">JCM16774_0597</name>
</gene>